<comment type="cofactor">
    <cofactor evidence="1">
        <name>FAD</name>
        <dbReference type="ChEBI" id="CHEBI:57692"/>
    </cofactor>
</comment>
<dbReference type="Proteomes" id="UP000059672">
    <property type="component" value="Chromosome"/>
</dbReference>
<evidence type="ECO:0000313" key="8">
    <source>
        <dbReference type="Proteomes" id="UP000059672"/>
    </source>
</evidence>
<evidence type="ECO:0000259" key="6">
    <source>
        <dbReference type="Pfam" id="PF01266"/>
    </source>
</evidence>
<reference evidence="8" key="1">
    <citation type="submission" date="2015-12" db="EMBL/GenBank/DDBJ databases">
        <title>Complete genome sequence of Lutibacter profundus strain LP1.</title>
        <authorList>
            <person name="Wissuwa J."/>
            <person name="Le Moine Bauer S."/>
            <person name="Stokke R."/>
            <person name="Dahle H."/>
            <person name="Steen I.H."/>
        </authorList>
    </citation>
    <scope>NUCLEOTIDE SEQUENCE [LARGE SCALE GENOMIC DNA]</scope>
    <source>
        <strain evidence="8">LP1</strain>
    </source>
</reference>
<evidence type="ECO:0000256" key="4">
    <source>
        <dbReference type="ARBA" id="ARBA00023002"/>
    </source>
</evidence>
<reference evidence="7 8" key="2">
    <citation type="journal article" date="2016" name="Int. J. Syst. Evol. Microbiol.">
        <title>Lutibacter profundi sp. nov., isolated from a deep-sea hydrothermal system on the Arctic Mid-Ocean Ridge and emended description of the genus Lutibacter.</title>
        <authorList>
            <person name="Le Moine Bauer S."/>
            <person name="Roalkvam I."/>
            <person name="Steen I.H."/>
            <person name="Dahle H."/>
        </authorList>
    </citation>
    <scope>NUCLEOTIDE SEQUENCE [LARGE SCALE GENOMIC DNA]</scope>
    <source>
        <strain evidence="7 8">LP1</strain>
    </source>
</reference>
<evidence type="ECO:0000256" key="3">
    <source>
        <dbReference type="ARBA" id="ARBA00022827"/>
    </source>
</evidence>
<keyword evidence="4" id="KW-0560">Oxidoreductase</keyword>
<dbReference type="Pfam" id="PF01266">
    <property type="entry name" value="DAO"/>
    <property type="match status" value="1"/>
</dbReference>
<dbReference type="InterPro" id="IPR036188">
    <property type="entry name" value="FAD/NAD-bd_sf"/>
</dbReference>
<evidence type="ECO:0000256" key="1">
    <source>
        <dbReference type="ARBA" id="ARBA00001974"/>
    </source>
</evidence>
<evidence type="ECO:0000256" key="5">
    <source>
        <dbReference type="ARBA" id="ARBA00037941"/>
    </source>
</evidence>
<evidence type="ECO:0000256" key="2">
    <source>
        <dbReference type="ARBA" id="ARBA00022630"/>
    </source>
</evidence>
<dbReference type="EMBL" id="CP013355">
    <property type="protein sequence ID" value="AMC10486.1"/>
    <property type="molecule type" value="Genomic_DNA"/>
</dbReference>
<protein>
    <submittedName>
        <fullName evidence="7">Hydroxyglutarate oxidase</fullName>
    </submittedName>
</protein>
<dbReference type="GO" id="GO:0005737">
    <property type="term" value="C:cytoplasm"/>
    <property type="evidence" value="ECO:0007669"/>
    <property type="project" value="TreeGrafter"/>
</dbReference>
<dbReference type="STRING" id="1622118.Lupro_04115"/>
<dbReference type="Gene3D" id="3.50.50.60">
    <property type="entry name" value="FAD/NAD(P)-binding domain"/>
    <property type="match status" value="1"/>
</dbReference>
<dbReference type="OrthoDB" id="9801699at2"/>
<dbReference type="PANTHER" id="PTHR43104">
    <property type="entry name" value="L-2-HYDROXYGLUTARATE DEHYDROGENASE, MITOCHONDRIAL"/>
    <property type="match status" value="1"/>
</dbReference>
<dbReference type="RefSeq" id="WP_068206558.1">
    <property type="nucleotide sequence ID" value="NZ_CP013355.1"/>
</dbReference>
<dbReference type="InterPro" id="IPR006076">
    <property type="entry name" value="FAD-dep_OxRdtase"/>
</dbReference>
<dbReference type="NCBIfam" id="NF008726">
    <property type="entry name" value="PRK11728.1"/>
    <property type="match status" value="1"/>
</dbReference>
<dbReference type="AlphaFoldDB" id="A0A0X8G5J6"/>
<feature type="domain" description="FAD dependent oxidoreductase" evidence="6">
    <location>
        <begin position="7"/>
        <end position="396"/>
    </location>
</feature>
<sequence length="402" mass="45058">MLNKKYDFIVVGAGIVGLATAYKLQLKFPKKSIVILEKEAKVGMHQTGRNSGVMHSGIYYTPGSYKAINCKNGRNQLIEFAKKNEIKHDICGKVIVATKQEDISVLEDIYAKGIENETEGIRFLNSEEIKEKEPFVEAVKAIWVPTAGIIDYVAVSNKLVELVENLNSKSKLLINCKVENISSKENETIVHTSLGNLTAEKVIFCTGLQSDRNAEKDDLKLDMHIVGFRGDYYELTDEASHKINNLVYPVPDPKYPFLGVHFTRMINGGVECGPNAVFTFKREGYKRTSFSFRDTFDALTFGGTWKLFFKNWRKGIDEYKRAFSKRLFVNALKHMMPSITPNDVQPSRAGVRAQAIDYDGNMVDDFKIMKHNGNIHVLNAPSPAATSCLAIADEIVSVVLNK</sequence>
<keyword evidence="3" id="KW-0274">FAD</keyword>
<evidence type="ECO:0000313" key="7">
    <source>
        <dbReference type="EMBL" id="AMC10486.1"/>
    </source>
</evidence>
<keyword evidence="8" id="KW-1185">Reference proteome</keyword>
<name>A0A0X8G5J6_9FLAO</name>
<organism evidence="7 8">
    <name type="scientific">Lutibacter profundi</name>
    <dbReference type="NCBI Taxonomy" id="1622118"/>
    <lineage>
        <taxon>Bacteria</taxon>
        <taxon>Pseudomonadati</taxon>
        <taxon>Bacteroidota</taxon>
        <taxon>Flavobacteriia</taxon>
        <taxon>Flavobacteriales</taxon>
        <taxon>Flavobacteriaceae</taxon>
        <taxon>Lutibacter</taxon>
    </lineage>
</organism>
<keyword evidence="2" id="KW-0285">Flavoprotein</keyword>
<gene>
    <name evidence="7" type="ORF">Lupro_04115</name>
</gene>
<dbReference type="Gene3D" id="3.30.9.10">
    <property type="entry name" value="D-Amino Acid Oxidase, subunit A, domain 2"/>
    <property type="match status" value="1"/>
</dbReference>
<proteinExistence type="inferred from homology"/>
<dbReference type="PATRIC" id="fig|1622118.3.peg.872"/>
<dbReference type="KEGG" id="lut:Lupro_04115"/>
<accession>A0A0X8G5J6</accession>
<dbReference type="GO" id="GO:0047545">
    <property type="term" value="F:(S)-2-hydroxyglutarate dehydrogenase activity"/>
    <property type="evidence" value="ECO:0007669"/>
    <property type="project" value="TreeGrafter"/>
</dbReference>
<comment type="similarity">
    <text evidence="5">Belongs to the L2HGDH family.</text>
</comment>
<dbReference type="PANTHER" id="PTHR43104:SF2">
    <property type="entry name" value="L-2-HYDROXYGLUTARATE DEHYDROGENASE, MITOCHONDRIAL"/>
    <property type="match status" value="1"/>
</dbReference>
<dbReference type="SUPFAM" id="SSF51905">
    <property type="entry name" value="FAD/NAD(P)-binding domain"/>
    <property type="match status" value="1"/>
</dbReference>